<evidence type="ECO:0000256" key="5">
    <source>
        <dbReference type="SAM" id="Phobius"/>
    </source>
</evidence>
<gene>
    <name evidence="6" type="ORF">BAZO_14029</name>
</gene>
<evidence type="ECO:0000256" key="3">
    <source>
        <dbReference type="ARBA" id="ARBA00023054"/>
    </source>
</evidence>
<dbReference type="Proteomes" id="UP000006315">
    <property type="component" value="Unassembled WGS sequence"/>
</dbReference>
<dbReference type="InterPro" id="IPR003798">
    <property type="entry name" value="DNA_recombination_RmuC"/>
</dbReference>
<evidence type="ECO:0000256" key="2">
    <source>
        <dbReference type="ARBA" id="ARBA00009840"/>
    </source>
</evidence>
<evidence type="ECO:0008006" key="8">
    <source>
        <dbReference type="Google" id="ProtNLM"/>
    </source>
</evidence>
<name>K6BZH8_SCHAZ</name>
<comment type="caution">
    <text evidence="6">The sequence shown here is derived from an EMBL/GenBank/DDBJ whole genome shotgun (WGS) entry which is preliminary data.</text>
</comment>
<comment type="similarity">
    <text evidence="2">Belongs to the RmuC family.</text>
</comment>
<keyword evidence="5" id="KW-1133">Transmembrane helix</keyword>
<dbReference type="GeneID" id="89469667"/>
<evidence type="ECO:0000313" key="7">
    <source>
        <dbReference type="Proteomes" id="UP000006315"/>
    </source>
</evidence>
<sequence>MDQNILVMVSMVINVIMLILLLIVMNMVSKQKSNKIQASLSLIEKAQERLERIVREDIGQVRQEMGLSTKQAREELTTLLNTLSQNVMTTINQMAFQNKNQLDSFNKQLTELTNMNEQKLEGVRHTVEQKLTYLQEDNSKKLEQMRLTVDEKLHATLEQRLGDSFKQVSERLEQVHKGLGEMQTLASGVGDLKKVLSNVKARGIMGEIQLGNLLEQILSPEQYESNVAMKKGSAERVEFAVKLPSKDDSGGVVYLPIDSKFPLEDYNRLLDAQELGDVQAAADAAKQLENRIKLEAKSIRDKYINPPNTTDFAVLFLPFEGLFAEVLRRPGLWDSLQRDMRIIIAGPTTLAAFLNSLQMGFRTLAIQKRSSEVWGLLGAVKTEFTKFGDILDKTKKKLQEASNTIDSAATRSRVIERKLKNVQELPQPETYELLGESELVGLE</sequence>
<keyword evidence="4" id="KW-0233">DNA recombination</keyword>
<comment type="function">
    <text evidence="1">Involved in DNA recombination.</text>
</comment>
<dbReference type="PATRIC" id="fig|1131731.3.peg.2875"/>
<feature type="transmembrane region" description="Helical" evidence="5">
    <location>
        <begin position="6"/>
        <end position="28"/>
    </location>
</feature>
<dbReference type="RefSeq" id="WP_003332192.1">
    <property type="nucleotide sequence ID" value="NZ_AJLR01000120.1"/>
</dbReference>
<evidence type="ECO:0000256" key="1">
    <source>
        <dbReference type="ARBA" id="ARBA00003416"/>
    </source>
</evidence>
<reference evidence="6 7" key="1">
    <citation type="journal article" date="2012" name="Front. Microbiol.">
        <title>Redundancy and modularity in membrane-associated dissimilatory nitrate reduction in Bacillus.</title>
        <authorList>
            <person name="Heylen K."/>
            <person name="Keltjens J."/>
        </authorList>
    </citation>
    <scope>NUCLEOTIDE SEQUENCE [LARGE SCALE GENOMIC DNA]</scope>
    <source>
        <strain evidence="6 7">LMG 9581</strain>
    </source>
</reference>
<dbReference type="EMBL" id="AJLR01000120">
    <property type="protein sequence ID" value="EKN64320.1"/>
    <property type="molecule type" value="Genomic_DNA"/>
</dbReference>
<keyword evidence="7" id="KW-1185">Reference proteome</keyword>
<dbReference type="GO" id="GO:0006310">
    <property type="term" value="P:DNA recombination"/>
    <property type="evidence" value="ECO:0007669"/>
    <property type="project" value="UniProtKB-KW"/>
</dbReference>
<dbReference type="Pfam" id="PF02646">
    <property type="entry name" value="RmuC"/>
    <property type="match status" value="1"/>
</dbReference>
<dbReference type="PANTHER" id="PTHR30563">
    <property type="entry name" value="DNA RECOMBINATION PROTEIN RMUC"/>
    <property type="match status" value="1"/>
</dbReference>
<dbReference type="PANTHER" id="PTHR30563:SF0">
    <property type="entry name" value="DNA RECOMBINATION PROTEIN RMUC"/>
    <property type="match status" value="1"/>
</dbReference>
<dbReference type="AlphaFoldDB" id="K6BZH8"/>
<dbReference type="STRING" id="1131731.BAZO_14029"/>
<keyword evidence="3" id="KW-0175">Coiled coil</keyword>
<keyword evidence="5" id="KW-0472">Membrane</keyword>
<keyword evidence="5" id="KW-0812">Transmembrane</keyword>
<evidence type="ECO:0000313" key="6">
    <source>
        <dbReference type="EMBL" id="EKN64320.1"/>
    </source>
</evidence>
<evidence type="ECO:0000256" key="4">
    <source>
        <dbReference type="ARBA" id="ARBA00023172"/>
    </source>
</evidence>
<accession>K6BZH8</accession>
<proteinExistence type="inferred from homology"/>
<protein>
    <recommendedName>
        <fullName evidence="8">DNA recombination protein RmuC</fullName>
    </recommendedName>
</protein>
<organism evidence="6 7">
    <name type="scientific">Schinkia azotoformans LMG 9581</name>
    <dbReference type="NCBI Taxonomy" id="1131731"/>
    <lineage>
        <taxon>Bacteria</taxon>
        <taxon>Bacillati</taxon>
        <taxon>Bacillota</taxon>
        <taxon>Bacilli</taxon>
        <taxon>Bacillales</taxon>
        <taxon>Bacillaceae</taxon>
        <taxon>Calidifontibacillus/Schinkia group</taxon>
        <taxon>Schinkia</taxon>
    </lineage>
</organism>